<dbReference type="Proteomes" id="UP000321685">
    <property type="component" value="Unassembled WGS sequence"/>
</dbReference>
<reference evidence="5 6" key="1">
    <citation type="submission" date="2019-07" db="EMBL/GenBank/DDBJ databases">
        <title>Whole genome shotgun sequence of Pseudonocardia sulfidoxydans NBRC 16205.</title>
        <authorList>
            <person name="Hosoyama A."/>
            <person name="Uohara A."/>
            <person name="Ohji S."/>
            <person name="Ichikawa N."/>
        </authorList>
    </citation>
    <scope>NUCLEOTIDE SEQUENCE [LARGE SCALE GENOMIC DNA]</scope>
    <source>
        <strain evidence="5 6">NBRC 16205</strain>
    </source>
</reference>
<dbReference type="PANTHER" id="PTHR43537">
    <property type="entry name" value="TRANSCRIPTIONAL REGULATOR, GNTR FAMILY"/>
    <property type="match status" value="1"/>
</dbReference>
<organism evidence="5 6">
    <name type="scientific">Pseudonocardia sulfidoxydans NBRC 16205</name>
    <dbReference type="NCBI Taxonomy" id="1223511"/>
    <lineage>
        <taxon>Bacteria</taxon>
        <taxon>Bacillati</taxon>
        <taxon>Actinomycetota</taxon>
        <taxon>Actinomycetes</taxon>
        <taxon>Pseudonocardiales</taxon>
        <taxon>Pseudonocardiaceae</taxon>
        <taxon>Pseudonocardia</taxon>
    </lineage>
</organism>
<dbReference type="PANTHER" id="PTHR43537:SF44">
    <property type="entry name" value="GNTR FAMILY REGULATORY PROTEIN"/>
    <property type="match status" value="1"/>
</dbReference>
<dbReference type="OrthoDB" id="9784718at2"/>
<dbReference type="SMART" id="SM00895">
    <property type="entry name" value="FCD"/>
    <property type="match status" value="1"/>
</dbReference>
<dbReference type="EMBL" id="BJVJ01000015">
    <property type="protein sequence ID" value="GEL23088.1"/>
    <property type="molecule type" value="Genomic_DNA"/>
</dbReference>
<dbReference type="Gene3D" id="1.10.10.10">
    <property type="entry name" value="Winged helix-like DNA-binding domain superfamily/Winged helix DNA-binding domain"/>
    <property type="match status" value="1"/>
</dbReference>
<dbReference type="PRINTS" id="PR00035">
    <property type="entry name" value="HTHGNTR"/>
</dbReference>
<evidence type="ECO:0000313" key="5">
    <source>
        <dbReference type="EMBL" id="GEL23088.1"/>
    </source>
</evidence>
<sequence length="251" mass="28153">MTRAAALQRQHKPTKTAMLLAHSIIEELAEGDHPVGSILATEKQLLERYNVGRNVLREALRFLEIQGVLWTKSGPRGGLVVGAQDGSHLGSIITMQMQVLRTPLASVIEVREVVEPRAAGLAAERATMDQLVNLEASVEEMRNTIGAVDPFLRSSAEFHDLIAWSAGNDLFRLLTTSLHWITDRTALGIDYSERRQRAVLTAHEQIYDAIRSNDAEAAEKLMHSHVVDFRRYLESRYPETLQAPLRWEQAL</sequence>
<evidence type="ECO:0000313" key="6">
    <source>
        <dbReference type="Proteomes" id="UP000321685"/>
    </source>
</evidence>
<evidence type="ECO:0000256" key="1">
    <source>
        <dbReference type="ARBA" id="ARBA00023015"/>
    </source>
</evidence>
<keyword evidence="6" id="KW-1185">Reference proteome</keyword>
<dbReference type="Pfam" id="PF07729">
    <property type="entry name" value="FCD"/>
    <property type="match status" value="1"/>
</dbReference>
<comment type="caution">
    <text evidence="5">The sequence shown here is derived from an EMBL/GenBank/DDBJ whole genome shotgun (WGS) entry which is preliminary data.</text>
</comment>
<keyword evidence="3" id="KW-0804">Transcription</keyword>
<feature type="domain" description="HTH gntR-type" evidence="4">
    <location>
        <begin position="14"/>
        <end position="83"/>
    </location>
</feature>
<dbReference type="GO" id="GO:0003677">
    <property type="term" value="F:DNA binding"/>
    <property type="evidence" value="ECO:0007669"/>
    <property type="project" value="UniProtKB-KW"/>
</dbReference>
<dbReference type="PROSITE" id="PS50949">
    <property type="entry name" value="HTH_GNTR"/>
    <property type="match status" value="1"/>
</dbReference>
<dbReference type="SMART" id="SM00345">
    <property type="entry name" value="HTH_GNTR"/>
    <property type="match status" value="1"/>
</dbReference>
<accession>A0A511DJ83</accession>
<dbReference type="InterPro" id="IPR008920">
    <property type="entry name" value="TF_FadR/GntR_C"/>
</dbReference>
<keyword evidence="1" id="KW-0805">Transcription regulation</keyword>
<keyword evidence="2" id="KW-0238">DNA-binding</keyword>
<dbReference type="InterPro" id="IPR000524">
    <property type="entry name" value="Tscrpt_reg_HTH_GntR"/>
</dbReference>
<dbReference type="AlphaFoldDB" id="A0A511DJ83"/>
<dbReference type="SUPFAM" id="SSF46785">
    <property type="entry name" value="Winged helix' DNA-binding domain"/>
    <property type="match status" value="1"/>
</dbReference>
<evidence type="ECO:0000256" key="3">
    <source>
        <dbReference type="ARBA" id="ARBA00023163"/>
    </source>
</evidence>
<evidence type="ECO:0000256" key="2">
    <source>
        <dbReference type="ARBA" id="ARBA00023125"/>
    </source>
</evidence>
<name>A0A511DJ83_9PSEU</name>
<protein>
    <submittedName>
        <fullName evidence="5">GntR family transcriptional regulator</fullName>
    </submittedName>
</protein>
<dbReference type="Pfam" id="PF00392">
    <property type="entry name" value="GntR"/>
    <property type="match status" value="1"/>
</dbReference>
<dbReference type="InterPro" id="IPR011711">
    <property type="entry name" value="GntR_C"/>
</dbReference>
<dbReference type="InterPro" id="IPR036388">
    <property type="entry name" value="WH-like_DNA-bd_sf"/>
</dbReference>
<evidence type="ECO:0000259" key="4">
    <source>
        <dbReference type="PROSITE" id="PS50949"/>
    </source>
</evidence>
<dbReference type="Gene3D" id="1.20.120.530">
    <property type="entry name" value="GntR ligand-binding domain-like"/>
    <property type="match status" value="1"/>
</dbReference>
<gene>
    <name evidence="5" type="ORF">PSU4_20420</name>
</gene>
<dbReference type="InterPro" id="IPR036390">
    <property type="entry name" value="WH_DNA-bd_sf"/>
</dbReference>
<dbReference type="SUPFAM" id="SSF48008">
    <property type="entry name" value="GntR ligand-binding domain-like"/>
    <property type="match status" value="1"/>
</dbReference>
<dbReference type="GO" id="GO:0003700">
    <property type="term" value="F:DNA-binding transcription factor activity"/>
    <property type="evidence" value="ECO:0007669"/>
    <property type="project" value="InterPro"/>
</dbReference>
<proteinExistence type="predicted"/>